<organism evidence="1 2">
    <name type="scientific">Borreliella finlandensis</name>
    <dbReference type="NCBI Taxonomy" id="498741"/>
    <lineage>
        <taxon>Bacteria</taxon>
        <taxon>Pseudomonadati</taxon>
        <taxon>Spirochaetota</taxon>
        <taxon>Spirochaetia</taxon>
        <taxon>Spirochaetales</taxon>
        <taxon>Borreliaceae</taxon>
        <taxon>Borreliella</taxon>
    </lineage>
</organism>
<evidence type="ECO:0000313" key="1">
    <source>
        <dbReference type="EMBL" id="ACN93392.1"/>
    </source>
</evidence>
<sequence>MILNYYGIRSGVKYKSFGYFGALNEFEISEVKIKGVNGFHFIVTKDKEILYNSLDLKPFGKEFKATSKRIFKLR</sequence>
<dbReference type="Pfam" id="PF03196">
    <property type="entry name" value="DUF261"/>
    <property type="match status" value="1"/>
</dbReference>
<name>A0A806CKW4_9SPIR</name>
<proteinExistence type="predicted"/>
<dbReference type="AlphaFoldDB" id="A0A806CKW4"/>
<dbReference type="InterPro" id="IPR004884">
    <property type="entry name" value="DUF261"/>
</dbReference>
<protein>
    <submittedName>
        <fullName evidence="1">Uncharacterized protein</fullName>
    </submittedName>
</protein>
<dbReference type="Proteomes" id="UP000006166">
    <property type="component" value="Plasmid SV1_cp32-4"/>
</dbReference>
<accession>A0A806CKW4</accession>
<keyword evidence="1" id="KW-0614">Plasmid</keyword>
<reference evidence="1 2" key="1">
    <citation type="journal article" date="2011" name="J. Bacteriol.">
        <title>Whole genome sequence of an unusual Borrelia burgdorferi sensu lato isolate.</title>
        <authorList>
            <person name="Casjens S.R."/>
            <person name="Fraser-Liggett C.M."/>
            <person name="Mongodin E.F."/>
            <person name="Qiu W.G."/>
            <person name="Dunn J.J."/>
            <person name="Luft B.J."/>
            <person name="Schutzer S.E."/>
        </authorList>
    </citation>
    <scope>NUCLEOTIDE SEQUENCE [LARGE SCALE GENOMIC DNA]</scope>
    <source>
        <strain evidence="1 2">SV1</strain>
    </source>
</reference>
<geneLocation type="plasmid" evidence="1 2">
    <name>SV1_cp32-4</name>
</geneLocation>
<keyword evidence="2" id="KW-1185">Reference proteome</keyword>
<evidence type="ECO:0000313" key="2">
    <source>
        <dbReference type="Proteomes" id="UP000006166"/>
    </source>
</evidence>
<dbReference type="EMBL" id="CP001520">
    <property type="protein sequence ID" value="ACN93392.1"/>
    <property type="molecule type" value="Genomic_DNA"/>
</dbReference>
<gene>
    <name evidence="1" type="ORF">BSV1_R41</name>
</gene>